<sequence length="182" mass="20957">MGEDHDRKPPLFSLHKSSVGLFPKKKPSVDVQLKLVLDLLREVFLEPLLWSKYMKFCKVDENSSTVVLDRLKNYCKVHYDGRLFQYKFLKAEESIFGCSRMATHMEMLSTLMTVGSPIKVEDDLKRLFREISLPADRIDIQKYLHQNSMKPATHTDNRQVMTKVHGVPSSPSLKRSSAMARG</sequence>
<evidence type="ECO:0000313" key="2">
    <source>
        <dbReference type="Proteomes" id="UP001642360"/>
    </source>
</evidence>
<dbReference type="InterPro" id="IPR016656">
    <property type="entry name" value="TFIIE-bsu"/>
</dbReference>
<keyword evidence="2" id="KW-1185">Reference proteome</keyword>
<dbReference type="PANTHER" id="PTHR12716:SF8">
    <property type="entry name" value="TRANSCRIPTION INITIATION FACTOR IIE SUBUNIT BETA"/>
    <property type="match status" value="1"/>
</dbReference>
<evidence type="ECO:0000313" key="1">
    <source>
        <dbReference type="EMBL" id="CAK9160969.1"/>
    </source>
</evidence>
<dbReference type="AlphaFoldDB" id="A0ABC8SUZ9"/>
<organism evidence="1 2">
    <name type="scientific">Ilex paraguariensis</name>
    <name type="common">yerba mate</name>
    <dbReference type="NCBI Taxonomy" id="185542"/>
    <lineage>
        <taxon>Eukaryota</taxon>
        <taxon>Viridiplantae</taxon>
        <taxon>Streptophyta</taxon>
        <taxon>Embryophyta</taxon>
        <taxon>Tracheophyta</taxon>
        <taxon>Spermatophyta</taxon>
        <taxon>Magnoliopsida</taxon>
        <taxon>eudicotyledons</taxon>
        <taxon>Gunneridae</taxon>
        <taxon>Pentapetalae</taxon>
        <taxon>asterids</taxon>
        <taxon>campanulids</taxon>
        <taxon>Aquifoliales</taxon>
        <taxon>Aquifoliaceae</taxon>
        <taxon>Ilex</taxon>
    </lineage>
</organism>
<comment type="caution">
    <text evidence="1">The sequence shown here is derived from an EMBL/GenBank/DDBJ whole genome shotgun (WGS) entry which is preliminary data.</text>
</comment>
<protein>
    <submittedName>
        <fullName evidence="1">Uncharacterized protein</fullName>
    </submittedName>
</protein>
<reference evidence="1 2" key="1">
    <citation type="submission" date="2024-02" db="EMBL/GenBank/DDBJ databases">
        <authorList>
            <person name="Vignale AGUSTIN F."/>
            <person name="Sosa J E."/>
            <person name="Modenutti C."/>
        </authorList>
    </citation>
    <scope>NUCLEOTIDE SEQUENCE [LARGE SCALE GENOMIC DNA]</scope>
</reference>
<dbReference type="Proteomes" id="UP001642360">
    <property type="component" value="Unassembled WGS sequence"/>
</dbReference>
<gene>
    <name evidence="1" type="ORF">ILEXP_LOCUS29757</name>
</gene>
<dbReference type="EMBL" id="CAUOFW020003613">
    <property type="protein sequence ID" value="CAK9160969.1"/>
    <property type="molecule type" value="Genomic_DNA"/>
</dbReference>
<name>A0ABC8SUZ9_9AQUA</name>
<proteinExistence type="predicted"/>
<accession>A0ABC8SUZ9</accession>
<dbReference type="PANTHER" id="PTHR12716">
    <property type="entry name" value="TRANSCRIPTION INITIATION FACTOR IIE, BETA SUBUNIT"/>
    <property type="match status" value="1"/>
</dbReference>